<dbReference type="InterPro" id="IPR041698">
    <property type="entry name" value="Methyltransf_25"/>
</dbReference>
<reference evidence="3" key="1">
    <citation type="journal article" date="2019" name="Int. J. Syst. Evol. Microbiol.">
        <title>The Global Catalogue of Microorganisms (GCM) 10K type strain sequencing project: providing services to taxonomists for standard genome sequencing and annotation.</title>
        <authorList>
            <consortium name="The Broad Institute Genomics Platform"/>
            <consortium name="The Broad Institute Genome Sequencing Center for Infectious Disease"/>
            <person name="Wu L."/>
            <person name="Ma J."/>
        </authorList>
    </citation>
    <scope>NUCLEOTIDE SEQUENCE [LARGE SCALE GENOMIC DNA]</scope>
    <source>
        <strain evidence="3">KCTC 3950</strain>
    </source>
</reference>
<accession>A0ABW5PFI2</accession>
<keyword evidence="2" id="KW-0808">Transferase</keyword>
<dbReference type="Pfam" id="PF13649">
    <property type="entry name" value="Methyltransf_25"/>
    <property type="match status" value="1"/>
</dbReference>
<evidence type="ECO:0000313" key="2">
    <source>
        <dbReference type="EMBL" id="MFD2613679.1"/>
    </source>
</evidence>
<dbReference type="InterPro" id="IPR029063">
    <property type="entry name" value="SAM-dependent_MTases_sf"/>
</dbReference>
<name>A0ABW5PFI2_9BACL</name>
<dbReference type="GO" id="GO:0008168">
    <property type="term" value="F:methyltransferase activity"/>
    <property type="evidence" value="ECO:0007669"/>
    <property type="project" value="UniProtKB-KW"/>
</dbReference>
<evidence type="ECO:0000259" key="1">
    <source>
        <dbReference type="Pfam" id="PF13649"/>
    </source>
</evidence>
<organism evidence="2 3">
    <name type="scientific">Paenibacillus gansuensis</name>
    <dbReference type="NCBI Taxonomy" id="306542"/>
    <lineage>
        <taxon>Bacteria</taxon>
        <taxon>Bacillati</taxon>
        <taxon>Bacillota</taxon>
        <taxon>Bacilli</taxon>
        <taxon>Bacillales</taxon>
        <taxon>Paenibacillaceae</taxon>
        <taxon>Paenibacillus</taxon>
    </lineage>
</organism>
<keyword evidence="2" id="KW-0489">Methyltransferase</keyword>
<dbReference type="Proteomes" id="UP001597541">
    <property type="component" value="Unassembled WGS sequence"/>
</dbReference>
<dbReference type="RefSeq" id="WP_377603710.1">
    <property type="nucleotide sequence ID" value="NZ_JBHUME010000008.1"/>
</dbReference>
<comment type="caution">
    <text evidence="2">The sequence shown here is derived from an EMBL/GenBank/DDBJ whole genome shotgun (WGS) entry which is preliminary data.</text>
</comment>
<proteinExistence type="predicted"/>
<protein>
    <submittedName>
        <fullName evidence="2">Methyltransferase domain-containing protein</fullName>
    </submittedName>
</protein>
<feature type="domain" description="Methyltransferase" evidence="1">
    <location>
        <begin position="64"/>
        <end position="163"/>
    </location>
</feature>
<sequence>MFSFLRKRSLEPEYMDDFSEGGVALLEALRHLRRLNRVFGAAGPTMYGVRRLWKLAGKPCRLSILDIGAGSGDVNKRLLKWADRHGIQMSITLVDITWEACAEARELYAGEDRVKIRRADLFQLAEQAEEEAWACADIVTASQFVHHFDEEQLPRVIDAMLSCSRYGVVVNDIHRHWVSWGAVWLMTRLLSKNDYIRHDGPLSVAKGFRSADWKKLKNAMPSARMQYSWRPLFRYCLIARPWRPR</sequence>
<dbReference type="GO" id="GO:0032259">
    <property type="term" value="P:methylation"/>
    <property type="evidence" value="ECO:0007669"/>
    <property type="project" value="UniProtKB-KW"/>
</dbReference>
<dbReference type="EMBL" id="JBHUME010000008">
    <property type="protein sequence ID" value="MFD2613679.1"/>
    <property type="molecule type" value="Genomic_DNA"/>
</dbReference>
<gene>
    <name evidence="2" type="ORF">ACFSUF_14705</name>
</gene>
<dbReference type="SUPFAM" id="SSF53335">
    <property type="entry name" value="S-adenosyl-L-methionine-dependent methyltransferases"/>
    <property type="match status" value="1"/>
</dbReference>
<dbReference type="CDD" id="cd02440">
    <property type="entry name" value="AdoMet_MTases"/>
    <property type="match status" value="1"/>
</dbReference>
<keyword evidence="3" id="KW-1185">Reference proteome</keyword>
<dbReference type="Gene3D" id="3.40.50.150">
    <property type="entry name" value="Vaccinia Virus protein VP39"/>
    <property type="match status" value="1"/>
</dbReference>
<evidence type="ECO:0000313" key="3">
    <source>
        <dbReference type="Proteomes" id="UP001597541"/>
    </source>
</evidence>